<dbReference type="EMBL" id="CAFBNJ010000054">
    <property type="protein sequence ID" value="CAB4955317.1"/>
    <property type="molecule type" value="Genomic_DNA"/>
</dbReference>
<accession>A0A6J6JJR8</accession>
<evidence type="ECO:0000313" key="2">
    <source>
        <dbReference type="EMBL" id="CAB4955317.1"/>
    </source>
</evidence>
<protein>
    <submittedName>
        <fullName evidence="1">Unannotated protein</fullName>
    </submittedName>
</protein>
<evidence type="ECO:0000313" key="1">
    <source>
        <dbReference type="EMBL" id="CAB4636805.1"/>
    </source>
</evidence>
<dbReference type="AlphaFoldDB" id="A0A6J6JJR8"/>
<proteinExistence type="predicted"/>
<organism evidence="1">
    <name type="scientific">freshwater metagenome</name>
    <dbReference type="NCBI Taxonomy" id="449393"/>
    <lineage>
        <taxon>unclassified sequences</taxon>
        <taxon>metagenomes</taxon>
        <taxon>ecological metagenomes</taxon>
    </lineage>
</organism>
<name>A0A6J6JJR8_9ZZZZ</name>
<dbReference type="EMBL" id="CAEZVC010000171">
    <property type="protein sequence ID" value="CAB4636805.1"/>
    <property type="molecule type" value="Genomic_DNA"/>
</dbReference>
<gene>
    <name evidence="1" type="ORF">UFOPK1906_01823</name>
    <name evidence="2" type="ORF">UFOPK3785_01098</name>
</gene>
<reference evidence="1" key="1">
    <citation type="submission" date="2020-05" db="EMBL/GenBank/DDBJ databases">
        <authorList>
            <person name="Chiriac C."/>
            <person name="Salcher M."/>
            <person name="Ghai R."/>
            <person name="Kavagutti S V."/>
        </authorList>
    </citation>
    <scope>NUCLEOTIDE SEQUENCE</scope>
</reference>
<sequence>MCPHIEGKAHRARSMRLDKWKIETLPLARRNEDVKLGKKGRTLVVGGVEVTVNAALLPPQAIRFLPTAHNREIKTGTIGEMGNDRKIFIKTLIESFPTPQTHQGAYSKRSMVRGCPLSRRRSIIGDMVAT</sequence>